<dbReference type="PROSITE" id="PS51039">
    <property type="entry name" value="ZF_AN1"/>
    <property type="match status" value="1"/>
</dbReference>
<dbReference type="InterPro" id="IPR035896">
    <property type="entry name" value="AN1-like_Znf"/>
</dbReference>
<reference evidence="8" key="2">
    <citation type="journal article" date="2017" name="J. Anim. Genet.">
        <title>Multiple reference genome sequences of hot pepper reveal the massive evolution of plant disease resistance genes by retroduplication.</title>
        <authorList>
            <person name="Kim S."/>
            <person name="Park J."/>
            <person name="Yeom S.-I."/>
            <person name="Kim Y.-M."/>
            <person name="Seo E."/>
            <person name="Kim K.-T."/>
            <person name="Kim M.-S."/>
            <person name="Lee J.M."/>
            <person name="Cheong K."/>
            <person name="Shin H.-S."/>
            <person name="Kim S.-B."/>
            <person name="Han K."/>
            <person name="Lee J."/>
            <person name="Park M."/>
            <person name="Lee H.-A."/>
            <person name="Lee H.-Y."/>
            <person name="Lee Y."/>
            <person name="Oh S."/>
            <person name="Lee J.H."/>
            <person name="Choi E."/>
            <person name="Choi E."/>
            <person name="Lee S.E."/>
            <person name="Jeon J."/>
            <person name="Kim H."/>
            <person name="Choi G."/>
            <person name="Song H."/>
            <person name="Lee J."/>
            <person name="Lee S.-C."/>
            <person name="Kwon J.-K."/>
            <person name="Lee H.-Y."/>
            <person name="Koo N."/>
            <person name="Hong Y."/>
            <person name="Kim R.W."/>
            <person name="Kang W.-H."/>
            <person name="Huh J.H."/>
            <person name="Kang B.-C."/>
            <person name="Yang T.-J."/>
            <person name="Lee Y.-H."/>
            <person name="Bennetzen J.L."/>
            <person name="Choi D."/>
        </authorList>
    </citation>
    <scope>NUCLEOTIDE SEQUENCE [LARGE SCALE GENOMIC DNA]</scope>
    <source>
        <strain evidence="8">cv. PBC81</strain>
    </source>
</reference>
<dbReference type="InterPro" id="IPR050652">
    <property type="entry name" value="AN1_A20_ZnFinger"/>
</dbReference>
<dbReference type="PANTHER" id="PTHR10634:SF110">
    <property type="entry name" value="ZINC FINGER A20 AND AN1 DOMAIN-CONTAINING STRESS-ASSOCIATED PROTEIN 8"/>
    <property type="match status" value="1"/>
</dbReference>
<dbReference type="SMART" id="SM00154">
    <property type="entry name" value="ZnF_AN1"/>
    <property type="match status" value="1"/>
</dbReference>
<dbReference type="Pfam" id="PF01428">
    <property type="entry name" value="zf-AN1"/>
    <property type="match status" value="1"/>
</dbReference>
<keyword evidence="2" id="KW-0479">Metal-binding</keyword>
<comment type="function">
    <text evidence="1">May be involved in environmental stress response.</text>
</comment>
<dbReference type="SUPFAM" id="SSF118310">
    <property type="entry name" value="AN1-like Zinc finger"/>
    <property type="match status" value="1"/>
</dbReference>
<evidence type="ECO:0000259" key="6">
    <source>
        <dbReference type="PROSITE" id="PS51039"/>
    </source>
</evidence>
<feature type="domain" description="AN1-type" evidence="6">
    <location>
        <begin position="143"/>
        <end position="189"/>
    </location>
</feature>
<name>A0A2G2V607_CAPBA</name>
<dbReference type="GO" id="GO:0008270">
    <property type="term" value="F:zinc ion binding"/>
    <property type="evidence" value="ECO:0007669"/>
    <property type="project" value="UniProtKB-KW"/>
</dbReference>
<evidence type="ECO:0000256" key="2">
    <source>
        <dbReference type="ARBA" id="ARBA00022723"/>
    </source>
</evidence>
<comment type="caution">
    <text evidence="7">The sequence shown here is derived from an EMBL/GenBank/DDBJ whole genome shotgun (WGS) entry which is preliminary data.</text>
</comment>
<dbReference type="PANTHER" id="PTHR10634">
    <property type="entry name" value="AN1-TYPE ZINC FINGER PROTEIN"/>
    <property type="match status" value="1"/>
</dbReference>
<gene>
    <name evidence="7" type="ORF">CQW23_31986</name>
</gene>
<proteinExistence type="predicted"/>
<sequence length="208" mass="23091">MGRSKLICTGGCLMVTVQYSNDYKDDKNDGDLHFMLQAQVPQLIHRTSRSQNIQLLLRYAWEVQGDELVLLGLLDYSAAMMNMCSKCQKDMILLKQEHAKLTDASSKDVVCRISSSDESKLAFAGGAVASADLASQISQVKSKEGFKKCTAYRKRKGLTGFSCKCGDLFCAVHYYSEKHNCPFDYRNAGQNAIAKANPIIIAEKLNKI</sequence>
<dbReference type="EMBL" id="MLFT02000221">
    <property type="protein sequence ID" value="PHT28405.1"/>
    <property type="molecule type" value="Genomic_DNA"/>
</dbReference>
<dbReference type="Gene3D" id="4.10.1110.10">
    <property type="entry name" value="AN1-like Zinc finger"/>
    <property type="match status" value="1"/>
</dbReference>
<dbReference type="OrthoDB" id="428577at2759"/>
<reference evidence="7 8" key="1">
    <citation type="journal article" date="2017" name="Genome Biol.">
        <title>New reference genome sequences of hot pepper reveal the massive evolution of plant disease-resistance genes by retroduplication.</title>
        <authorList>
            <person name="Kim S."/>
            <person name="Park J."/>
            <person name="Yeom S.I."/>
            <person name="Kim Y.M."/>
            <person name="Seo E."/>
            <person name="Kim K.T."/>
            <person name="Kim M.S."/>
            <person name="Lee J.M."/>
            <person name="Cheong K."/>
            <person name="Shin H.S."/>
            <person name="Kim S.B."/>
            <person name="Han K."/>
            <person name="Lee J."/>
            <person name="Park M."/>
            <person name="Lee H.A."/>
            <person name="Lee H.Y."/>
            <person name="Lee Y."/>
            <person name="Oh S."/>
            <person name="Lee J.H."/>
            <person name="Choi E."/>
            <person name="Choi E."/>
            <person name="Lee S.E."/>
            <person name="Jeon J."/>
            <person name="Kim H."/>
            <person name="Choi G."/>
            <person name="Song H."/>
            <person name="Lee J."/>
            <person name="Lee S.C."/>
            <person name="Kwon J.K."/>
            <person name="Lee H.Y."/>
            <person name="Koo N."/>
            <person name="Hong Y."/>
            <person name="Kim R.W."/>
            <person name="Kang W.H."/>
            <person name="Huh J.H."/>
            <person name="Kang B.C."/>
            <person name="Yang T.J."/>
            <person name="Lee Y.H."/>
            <person name="Bennetzen J.L."/>
            <person name="Choi D."/>
        </authorList>
    </citation>
    <scope>NUCLEOTIDE SEQUENCE [LARGE SCALE GENOMIC DNA]</scope>
    <source>
        <strain evidence="8">cv. PBC81</strain>
    </source>
</reference>
<evidence type="ECO:0000256" key="1">
    <source>
        <dbReference type="ARBA" id="ARBA00003732"/>
    </source>
</evidence>
<dbReference type="Proteomes" id="UP000224567">
    <property type="component" value="Unassembled WGS sequence"/>
</dbReference>
<dbReference type="InterPro" id="IPR000058">
    <property type="entry name" value="Znf_AN1"/>
</dbReference>
<dbReference type="AlphaFoldDB" id="A0A2G2V607"/>
<keyword evidence="3 5" id="KW-0863">Zinc-finger</keyword>
<keyword evidence="8" id="KW-1185">Reference proteome</keyword>
<accession>A0A2G2V607</accession>
<evidence type="ECO:0000256" key="5">
    <source>
        <dbReference type="PROSITE-ProRule" id="PRU00449"/>
    </source>
</evidence>
<organism evidence="7 8">
    <name type="scientific">Capsicum baccatum</name>
    <name type="common">Peruvian pepper</name>
    <dbReference type="NCBI Taxonomy" id="33114"/>
    <lineage>
        <taxon>Eukaryota</taxon>
        <taxon>Viridiplantae</taxon>
        <taxon>Streptophyta</taxon>
        <taxon>Embryophyta</taxon>
        <taxon>Tracheophyta</taxon>
        <taxon>Spermatophyta</taxon>
        <taxon>Magnoliopsida</taxon>
        <taxon>eudicotyledons</taxon>
        <taxon>Gunneridae</taxon>
        <taxon>Pentapetalae</taxon>
        <taxon>asterids</taxon>
        <taxon>lamiids</taxon>
        <taxon>Solanales</taxon>
        <taxon>Solanaceae</taxon>
        <taxon>Solanoideae</taxon>
        <taxon>Capsiceae</taxon>
        <taxon>Capsicum</taxon>
    </lineage>
</organism>
<protein>
    <recommendedName>
        <fullName evidence="6">AN1-type domain-containing protein</fullName>
    </recommendedName>
</protein>
<evidence type="ECO:0000256" key="3">
    <source>
        <dbReference type="ARBA" id="ARBA00022771"/>
    </source>
</evidence>
<evidence type="ECO:0000256" key="4">
    <source>
        <dbReference type="ARBA" id="ARBA00022833"/>
    </source>
</evidence>
<evidence type="ECO:0000313" key="7">
    <source>
        <dbReference type="EMBL" id="PHT28405.1"/>
    </source>
</evidence>
<evidence type="ECO:0000313" key="8">
    <source>
        <dbReference type="Proteomes" id="UP000224567"/>
    </source>
</evidence>
<keyword evidence="4" id="KW-0862">Zinc</keyword>